<name>A0A8J6QFM2_9GAMM</name>
<keyword evidence="2" id="KW-1185">Reference proteome</keyword>
<comment type="caution">
    <text evidence="1">The sequence shown here is derived from an EMBL/GenBank/DDBJ whole genome shotgun (WGS) entry which is preliminary data.</text>
</comment>
<dbReference type="PANTHER" id="PTHR33973:SF4">
    <property type="entry name" value="OS07G0153300 PROTEIN"/>
    <property type="match status" value="1"/>
</dbReference>
<dbReference type="EMBL" id="JACXAF010000003">
    <property type="protein sequence ID" value="MBD1388520.1"/>
    <property type="molecule type" value="Genomic_DNA"/>
</dbReference>
<dbReference type="PANTHER" id="PTHR33973">
    <property type="entry name" value="OS07G0153300 PROTEIN"/>
    <property type="match status" value="1"/>
</dbReference>
<accession>A0A8J6QFM2</accession>
<protein>
    <submittedName>
        <fullName evidence="1">DUF1365 domain-containing protein</fullName>
    </submittedName>
</protein>
<dbReference type="RefSeq" id="WP_191143622.1">
    <property type="nucleotide sequence ID" value="NZ_JACXAF010000003.1"/>
</dbReference>
<dbReference type="InterPro" id="IPR010775">
    <property type="entry name" value="DUF1365"/>
</dbReference>
<dbReference type="Proteomes" id="UP000638014">
    <property type="component" value="Unassembled WGS sequence"/>
</dbReference>
<gene>
    <name evidence="1" type="ORF">IC617_03685</name>
</gene>
<organism evidence="1 2">
    <name type="scientific">Neiella litorisoli</name>
    <dbReference type="NCBI Taxonomy" id="2771431"/>
    <lineage>
        <taxon>Bacteria</taxon>
        <taxon>Pseudomonadati</taxon>
        <taxon>Pseudomonadota</taxon>
        <taxon>Gammaproteobacteria</taxon>
        <taxon>Alteromonadales</taxon>
        <taxon>Echinimonadaceae</taxon>
        <taxon>Neiella</taxon>
    </lineage>
</organism>
<proteinExistence type="predicted"/>
<evidence type="ECO:0000313" key="1">
    <source>
        <dbReference type="EMBL" id="MBD1388520.1"/>
    </source>
</evidence>
<reference evidence="1" key="1">
    <citation type="submission" date="2020-09" db="EMBL/GenBank/DDBJ databases">
        <title>A novel bacterium of genus Neiella, isolated from South China Sea.</title>
        <authorList>
            <person name="Huang H."/>
            <person name="Mo K."/>
            <person name="Hu Y."/>
        </authorList>
    </citation>
    <scope>NUCLEOTIDE SEQUENCE</scope>
    <source>
        <strain evidence="1">HB171785</strain>
    </source>
</reference>
<evidence type="ECO:0000313" key="2">
    <source>
        <dbReference type="Proteomes" id="UP000638014"/>
    </source>
</evidence>
<sequence>MKSRLYRGQVRHRRLRPKNNSFCYSLFMPAIDLDELAQLNDELRWFSVDRFNWAQFRRADYFPNKPDLPVKQAVIETLHELTGYRCDGRIEMIGQLRYLGIYFSPINCFYCYDSDGQLQYLLAEVSNTPWLEKHYYAVNCRRARCGQEAMNKAFHVSPFMDLDMDYHWRIKPPTKRLHLHIENHDSEGKLFDATLAMIQQPLNSRNLFRELIKTPIMTVSVVAKIYWQALKIWLKGVPYIPHNMDHRS</sequence>
<dbReference type="Pfam" id="PF07103">
    <property type="entry name" value="DUF1365"/>
    <property type="match status" value="1"/>
</dbReference>
<dbReference type="AlphaFoldDB" id="A0A8J6QFM2"/>